<dbReference type="CDD" id="cd00067">
    <property type="entry name" value="GAL4"/>
    <property type="match status" value="1"/>
</dbReference>
<evidence type="ECO:0000256" key="4">
    <source>
        <dbReference type="ARBA" id="ARBA00023125"/>
    </source>
</evidence>
<dbReference type="PROSITE" id="PS00463">
    <property type="entry name" value="ZN2_CY6_FUNGAL_1"/>
    <property type="match status" value="1"/>
</dbReference>
<dbReference type="Pfam" id="PF00172">
    <property type="entry name" value="Zn_clus"/>
    <property type="match status" value="1"/>
</dbReference>
<comment type="caution">
    <text evidence="9">The sequence shown here is derived from an EMBL/GenBank/DDBJ whole genome shotgun (WGS) entry which is preliminary data.</text>
</comment>
<feature type="domain" description="Zn(2)-C6 fungal-type" evidence="8">
    <location>
        <begin position="16"/>
        <end position="47"/>
    </location>
</feature>
<dbReference type="PANTHER" id="PTHR46910:SF37">
    <property type="entry name" value="ZN(II)2CYS6 TRANSCRIPTION FACTOR (EUROFUNG)"/>
    <property type="match status" value="1"/>
</dbReference>
<dbReference type="AlphaFoldDB" id="A0AA39CHH1"/>
<keyword evidence="4" id="KW-0238">DNA-binding</keyword>
<dbReference type="SMART" id="SM00066">
    <property type="entry name" value="GAL4"/>
    <property type="match status" value="1"/>
</dbReference>
<dbReference type="Gene3D" id="4.10.240.10">
    <property type="entry name" value="Zn(2)-C6 fungal-type DNA-binding domain"/>
    <property type="match status" value="1"/>
</dbReference>
<dbReference type="EMBL" id="JAPDRK010000009">
    <property type="protein sequence ID" value="KAJ9608967.1"/>
    <property type="molecule type" value="Genomic_DNA"/>
</dbReference>
<dbReference type="InterPro" id="IPR036864">
    <property type="entry name" value="Zn2-C6_fun-type_DNA-bd_sf"/>
</dbReference>
<sequence length="671" mass="74237">MQTQSPRQANERVSTACLPCRKRKVKCSGSSPCKDCLRLGKDSECVYAAVQRRKRKCPGKLSREVRQGPLATTGQRNCDFDGNNDRNAGTSLHQDTLQPECIPSELHAPTLLERDEWSYQEPWAWTSICSDPGSEWIQSKTGDRGFVAIAKRFTKDLVTKSSEEKRALSGTAPVEIDEALAREYVNAFYQNCWEADIGIIDRDEIEAKLESHYRSRLPKDEEAWFALRNIVFAGGCRSVLAKDHTSCVAAQAEANRFFQMALSVLTSLLLPPTSLMAVQALTLMACYSQSLGNPGFKNLLCFNAVQVAQSKGLHRQPDRAWGMSENAILKRNWLWWAIYTLDKHLALCSSRPSAIDDRNVSTLIPTSIPTGSSIQLHLHTIGVRHARIQSRVSRELLSFKALSLPAGELIRLVTDFSAELKQLVAEMPHEFEISTLATSSHSKRRVTQILYVHFSIWGTLMAVHAHFFYPWMASRFTKGTNTASPEIENQIVSSSAIVAEAARQILLALRLLNTSVTTPSWLAFDYPIYAAINLFIYILKYPTLASASADLGLLDVCAGHFGYIEFLTSSQVSISLPREAANVASKVVKAAKARALEDVSAAAAVGHDDRAIDPQDHVAGMEDLNFDAFDNSTTALNEFGDFLALDLSSWNLVSSFDMVNSSTSDFVSISP</sequence>
<dbReference type="Proteomes" id="UP001172673">
    <property type="component" value="Unassembled WGS sequence"/>
</dbReference>
<dbReference type="SUPFAM" id="SSF57701">
    <property type="entry name" value="Zn2/Cys6 DNA-binding domain"/>
    <property type="match status" value="1"/>
</dbReference>
<keyword evidence="5" id="KW-0804">Transcription</keyword>
<name>A0AA39CHH1_9EURO</name>
<evidence type="ECO:0000256" key="7">
    <source>
        <dbReference type="SAM" id="MobiDB-lite"/>
    </source>
</evidence>
<evidence type="ECO:0000256" key="1">
    <source>
        <dbReference type="ARBA" id="ARBA00004123"/>
    </source>
</evidence>
<keyword evidence="2" id="KW-0479">Metal-binding</keyword>
<comment type="subcellular location">
    <subcellularLocation>
        <location evidence="1">Nucleus</location>
    </subcellularLocation>
</comment>
<evidence type="ECO:0000313" key="9">
    <source>
        <dbReference type="EMBL" id="KAJ9608967.1"/>
    </source>
</evidence>
<accession>A0AA39CHH1</accession>
<dbReference type="InterPro" id="IPR007219">
    <property type="entry name" value="XnlR_reg_dom"/>
</dbReference>
<dbReference type="GO" id="GO:0003677">
    <property type="term" value="F:DNA binding"/>
    <property type="evidence" value="ECO:0007669"/>
    <property type="project" value="UniProtKB-KW"/>
</dbReference>
<evidence type="ECO:0000256" key="2">
    <source>
        <dbReference type="ARBA" id="ARBA00022723"/>
    </source>
</evidence>
<dbReference type="PANTHER" id="PTHR46910">
    <property type="entry name" value="TRANSCRIPTION FACTOR PDR1"/>
    <property type="match status" value="1"/>
</dbReference>
<dbReference type="PROSITE" id="PS50048">
    <property type="entry name" value="ZN2_CY6_FUNGAL_2"/>
    <property type="match status" value="1"/>
</dbReference>
<feature type="region of interest" description="Disordered" evidence="7">
    <location>
        <begin position="72"/>
        <end position="92"/>
    </location>
</feature>
<keyword evidence="10" id="KW-1185">Reference proteome</keyword>
<protein>
    <recommendedName>
        <fullName evidence="8">Zn(2)-C6 fungal-type domain-containing protein</fullName>
    </recommendedName>
</protein>
<keyword evidence="3" id="KW-0805">Transcription regulation</keyword>
<evidence type="ECO:0000256" key="3">
    <source>
        <dbReference type="ARBA" id="ARBA00023015"/>
    </source>
</evidence>
<dbReference type="CDD" id="cd12148">
    <property type="entry name" value="fungal_TF_MHR"/>
    <property type="match status" value="1"/>
</dbReference>
<evidence type="ECO:0000259" key="8">
    <source>
        <dbReference type="PROSITE" id="PS50048"/>
    </source>
</evidence>
<dbReference type="GO" id="GO:0005634">
    <property type="term" value="C:nucleus"/>
    <property type="evidence" value="ECO:0007669"/>
    <property type="project" value="UniProtKB-SubCell"/>
</dbReference>
<dbReference type="InterPro" id="IPR050987">
    <property type="entry name" value="AtrR-like"/>
</dbReference>
<dbReference type="SMART" id="SM00906">
    <property type="entry name" value="Fungal_trans"/>
    <property type="match status" value="1"/>
</dbReference>
<dbReference type="InterPro" id="IPR001138">
    <property type="entry name" value="Zn2Cys6_DnaBD"/>
</dbReference>
<evidence type="ECO:0000256" key="6">
    <source>
        <dbReference type="ARBA" id="ARBA00023242"/>
    </source>
</evidence>
<dbReference type="GO" id="GO:0006351">
    <property type="term" value="P:DNA-templated transcription"/>
    <property type="evidence" value="ECO:0007669"/>
    <property type="project" value="InterPro"/>
</dbReference>
<dbReference type="GO" id="GO:0000981">
    <property type="term" value="F:DNA-binding transcription factor activity, RNA polymerase II-specific"/>
    <property type="evidence" value="ECO:0007669"/>
    <property type="project" value="InterPro"/>
</dbReference>
<evidence type="ECO:0000313" key="10">
    <source>
        <dbReference type="Proteomes" id="UP001172673"/>
    </source>
</evidence>
<keyword evidence="6" id="KW-0539">Nucleus</keyword>
<proteinExistence type="predicted"/>
<dbReference type="GO" id="GO:0008270">
    <property type="term" value="F:zinc ion binding"/>
    <property type="evidence" value="ECO:0007669"/>
    <property type="project" value="InterPro"/>
</dbReference>
<gene>
    <name evidence="9" type="ORF">H2200_006738</name>
</gene>
<dbReference type="Pfam" id="PF04082">
    <property type="entry name" value="Fungal_trans"/>
    <property type="match status" value="1"/>
</dbReference>
<organism evidence="9 10">
    <name type="scientific">Cladophialophora chaetospira</name>
    <dbReference type="NCBI Taxonomy" id="386627"/>
    <lineage>
        <taxon>Eukaryota</taxon>
        <taxon>Fungi</taxon>
        <taxon>Dikarya</taxon>
        <taxon>Ascomycota</taxon>
        <taxon>Pezizomycotina</taxon>
        <taxon>Eurotiomycetes</taxon>
        <taxon>Chaetothyriomycetidae</taxon>
        <taxon>Chaetothyriales</taxon>
        <taxon>Herpotrichiellaceae</taxon>
        <taxon>Cladophialophora</taxon>
    </lineage>
</organism>
<reference evidence="9" key="1">
    <citation type="submission" date="2022-10" db="EMBL/GenBank/DDBJ databases">
        <title>Culturing micro-colonial fungi from biological soil crusts in the Mojave desert and describing Neophaeococcomyces mojavensis, and introducing the new genera and species Taxawa tesnikishii.</title>
        <authorList>
            <person name="Kurbessoian T."/>
            <person name="Stajich J.E."/>
        </authorList>
    </citation>
    <scope>NUCLEOTIDE SEQUENCE</scope>
    <source>
        <strain evidence="9">TK_41</strain>
    </source>
</reference>
<evidence type="ECO:0000256" key="5">
    <source>
        <dbReference type="ARBA" id="ARBA00023163"/>
    </source>
</evidence>